<organism evidence="5 6">
    <name type="scientific">Drosophila ananassae</name>
    <name type="common">Fruit fly</name>
    <dbReference type="NCBI Taxonomy" id="7217"/>
    <lineage>
        <taxon>Eukaryota</taxon>
        <taxon>Metazoa</taxon>
        <taxon>Ecdysozoa</taxon>
        <taxon>Arthropoda</taxon>
        <taxon>Hexapoda</taxon>
        <taxon>Insecta</taxon>
        <taxon>Pterygota</taxon>
        <taxon>Neoptera</taxon>
        <taxon>Endopterygota</taxon>
        <taxon>Diptera</taxon>
        <taxon>Brachycera</taxon>
        <taxon>Muscomorpha</taxon>
        <taxon>Ephydroidea</taxon>
        <taxon>Drosophilidae</taxon>
        <taxon>Drosophila</taxon>
        <taxon>Sophophora</taxon>
    </lineage>
</organism>
<comment type="subcellular location">
    <subcellularLocation>
        <location evidence="1">Nucleus</location>
    </subcellularLocation>
</comment>
<reference evidence="5 6" key="1">
    <citation type="journal article" date="2007" name="Nature">
        <title>Evolution of genes and genomes on the Drosophila phylogeny.</title>
        <authorList>
            <consortium name="Drosophila 12 Genomes Consortium"/>
            <person name="Clark A.G."/>
            <person name="Eisen M.B."/>
            <person name="Smith D.R."/>
            <person name="Bergman C.M."/>
            <person name="Oliver B."/>
            <person name="Markow T.A."/>
            <person name="Kaufman T.C."/>
            <person name="Kellis M."/>
            <person name="Gelbart W."/>
            <person name="Iyer V.N."/>
            <person name="Pollard D.A."/>
            <person name="Sackton T.B."/>
            <person name="Larracuente A.M."/>
            <person name="Singh N.D."/>
            <person name="Abad J.P."/>
            <person name="Abt D.N."/>
            <person name="Adryan B."/>
            <person name="Aguade M."/>
            <person name="Akashi H."/>
            <person name="Anderson W.W."/>
            <person name="Aquadro C.F."/>
            <person name="Ardell D.H."/>
            <person name="Arguello R."/>
            <person name="Artieri C.G."/>
            <person name="Barbash D.A."/>
            <person name="Barker D."/>
            <person name="Barsanti P."/>
            <person name="Batterham P."/>
            <person name="Batzoglou S."/>
            <person name="Begun D."/>
            <person name="Bhutkar A."/>
            <person name="Blanco E."/>
            <person name="Bosak S.A."/>
            <person name="Bradley R.K."/>
            <person name="Brand A.D."/>
            <person name="Brent M.R."/>
            <person name="Brooks A.N."/>
            <person name="Brown R.H."/>
            <person name="Butlin R.K."/>
            <person name="Caggese C."/>
            <person name="Calvi B.R."/>
            <person name="Bernardo de Carvalho A."/>
            <person name="Caspi A."/>
            <person name="Castrezana S."/>
            <person name="Celniker S.E."/>
            <person name="Chang J.L."/>
            <person name="Chapple C."/>
            <person name="Chatterji S."/>
            <person name="Chinwalla A."/>
            <person name="Civetta A."/>
            <person name="Clifton S.W."/>
            <person name="Comeron J.M."/>
            <person name="Costello J.C."/>
            <person name="Coyne J.A."/>
            <person name="Daub J."/>
            <person name="David R.G."/>
            <person name="Delcher A.L."/>
            <person name="Delehaunty K."/>
            <person name="Do C.B."/>
            <person name="Ebling H."/>
            <person name="Edwards K."/>
            <person name="Eickbush T."/>
            <person name="Evans J.D."/>
            <person name="Filipski A."/>
            <person name="Findeiss S."/>
            <person name="Freyhult E."/>
            <person name="Fulton L."/>
            <person name="Fulton R."/>
            <person name="Garcia A.C."/>
            <person name="Gardiner A."/>
            <person name="Garfield D.A."/>
            <person name="Garvin B.E."/>
            <person name="Gibson G."/>
            <person name="Gilbert D."/>
            <person name="Gnerre S."/>
            <person name="Godfrey J."/>
            <person name="Good R."/>
            <person name="Gotea V."/>
            <person name="Gravely B."/>
            <person name="Greenberg A.J."/>
            <person name="Griffiths-Jones S."/>
            <person name="Gross S."/>
            <person name="Guigo R."/>
            <person name="Gustafson E.A."/>
            <person name="Haerty W."/>
            <person name="Hahn M.W."/>
            <person name="Halligan D.L."/>
            <person name="Halpern A.L."/>
            <person name="Halter G.M."/>
            <person name="Han M.V."/>
            <person name="Heger A."/>
            <person name="Hillier L."/>
            <person name="Hinrichs A.S."/>
            <person name="Holmes I."/>
            <person name="Hoskins R.A."/>
            <person name="Hubisz M.J."/>
            <person name="Hultmark D."/>
            <person name="Huntley M.A."/>
            <person name="Jaffe D.B."/>
            <person name="Jagadeeshan S."/>
            <person name="Jeck W.R."/>
            <person name="Johnson J."/>
            <person name="Jones C.D."/>
            <person name="Jordan W.C."/>
            <person name="Karpen G.H."/>
            <person name="Kataoka E."/>
            <person name="Keightley P.D."/>
            <person name="Kheradpour P."/>
            <person name="Kirkness E.F."/>
            <person name="Koerich L.B."/>
            <person name="Kristiansen K."/>
            <person name="Kudrna D."/>
            <person name="Kulathinal R.J."/>
            <person name="Kumar S."/>
            <person name="Kwok R."/>
            <person name="Lander E."/>
            <person name="Langley C.H."/>
            <person name="Lapoint R."/>
            <person name="Lazzaro B.P."/>
            <person name="Lee S.J."/>
            <person name="Levesque L."/>
            <person name="Li R."/>
            <person name="Lin C.F."/>
            <person name="Lin M.F."/>
            <person name="Lindblad-Toh K."/>
            <person name="Llopart A."/>
            <person name="Long M."/>
            <person name="Low L."/>
            <person name="Lozovsky E."/>
            <person name="Lu J."/>
            <person name="Luo M."/>
            <person name="Machado C.A."/>
            <person name="Makalowski W."/>
            <person name="Marzo M."/>
            <person name="Matsuda M."/>
            <person name="Matzkin L."/>
            <person name="McAllister B."/>
            <person name="McBride C.S."/>
            <person name="McKernan B."/>
            <person name="McKernan K."/>
            <person name="Mendez-Lago M."/>
            <person name="Minx P."/>
            <person name="Mollenhauer M.U."/>
            <person name="Montooth K."/>
            <person name="Mount S.M."/>
            <person name="Mu X."/>
            <person name="Myers E."/>
            <person name="Negre B."/>
            <person name="Newfeld S."/>
            <person name="Nielsen R."/>
            <person name="Noor M.A."/>
            <person name="O'Grady P."/>
            <person name="Pachter L."/>
            <person name="Papaceit M."/>
            <person name="Parisi M.J."/>
            <person name="Parisi M."/>
            <person name="Parts L."/>
            <person name="Pedersen J.S."/>
            <person name="Pesole G."/>
            <person name="Phillippy A.M."/>
            <person name="Ponting C.P."/>
            <person name="Pop M."/>
            <person name="Porcelli D."/>
            <person name="Powell J.R."/>
            <person name="Prohaska S."/>
            <person name="Pruitt K."/>
            <person name="Puig M."/>
            <person name="Quesneville H."/>
            <person name="Ram K.R."/>
            <person name="Rand D."/>
            <person name="Rasmussen M.D."/>
            <person name="Reed L.K."/>
            <person name="Reenan R."/>
            <person name="Reily A."/>
            <person name="Remington K.A."/>
            <person name="Rieger T.T."/>
            <person name="Ritchie M.G."/>
            <person name="Robin C."/>
            <person name="Rogers Y.H."/>
            <person name="Rohde C."/>
            <person name="Rozas J."/>
            <person name="Rubenfield M.J."/>
            <person name="Ruiz A."/>
            <person name="Russo S."/>
            <person name="Salzberg S.L."/>
            <person name="Sanchez-Gracia A."/>
            <person name="Saranga D.J."/>
            <person name="Sato H."/>
            <person name="Schaeffer S.W."/>
            <person name="Schatz M.C."/>
            <person name="Schlenke T."/>
            <person name="Schwartz R."/>
            <person name="Segarra C."/>
            <person name="Singh R.S."/>
            <person name="Sirot L."/>
            <person name="Sirota M."/>
            <person name="Sisneros N.B."/>
            <person name="Smith C.D."/>
            <person name="Smith T.F."/>
            <person name="Spieth J."/>
            <person name="Stage D.E."/>
            <person name="Stark A."/>
            <person name="Stephan W."/>
            <person name="Strausberg R.L."/>
            <person name="Strempel S."/>
            <person name="Sturgill D."/>
            <person name="Sutton G."/>
            <person name="Sutton G.G."/>
            <person name="Tao W."/>
            <person name="Teichmann S."/>
            <person name="Tobari Y.N."/>
            <person name="Tomimura Y."/>
            <person name="Tsolas J.M."/>
            <person name="Valente V.L."/>
            <person name="Venter E."/>
            <person name="Venter J.C."/>
            <person name="Vicario S."/>
            <person name="Vieira F.G."/>
            <person name="Vilella A.J."/>
            <person name="Villasante A."/>
            <person name="Walenz B."/>
            <person name="Wang J."/>
            <person name="Wasserman M."/>
            <person name="Watts T."/>
            <person name="Wilson D."/>
            <person name="Wilson R.K."/>
            <person name="Wing R.A."/>
            <person name="Wolfner M.F."/>
            <person name="Wong A."/>
            <person name="Wong G.K."/>
            <person name="Wu C.I."/>
            <person name="Wu G."/>
            <person name="Yamamoto D."/>
            <person name="Yang H.P."/>
            <person name="Yang S.P."/>
            <person name="Yorke J.A."/>
            <person name="Yoshida K."/>
            <person name="Zdobnov E."/>
            <person name="Zhang P."/>
            <person name="Zhang Y."/>
            <person name="Zimin A.V."/>
            <person name="Baldwin J."/>
            <person name="Abdouelleil A."/>
            <person name="Abdulkadir J."/>
            <person name="Abebe A."/>
            <person name="Abera B."/>
            <person name="Abreu J."/>
            <person name="Acer S.C."/>
            <person name="Aftuck L."/>
            <person name="Alexander A."/>
            <person name="An P."/>
            <person name="Anderson E."/>
            <person name="Anderson S."/>
            <person name="Arachi H."/>
            <person name="Azer M."/>
            <person name="Bachantsang P."/>
            <person name="Barry A."/>
            <person name="Bayul T."/>
            <person name="Berlin A."/>
            <person name="Bessette D."/>
            <person name="Bloom T."/>
            <person name="Blye J."/>
            <person name="Boguslavskiy L."/>
            <person name="Bonnet C."/>
            <person name="Boukhgalter B."/>
            <person name="Bourzgui I."/>
            <person name="Brown A."/>
            <person name="Cahill P."/>
            <person name="Channer S."/>
            <person name="Cheshatsang Y."/>
            <person name="Chuda L."/>
            <person name="Citroen M."/>
            <person name="Collymore A."/>
            <person name="Cooke P."/>
            <person name="Costello M."/>
            <person name="D'Aco K."/>
            <person name="Daza R."/>
            <person name="De Haan G."/>
            <person name="DeGray S."/>
            <person name="DeMaso C."/>
            <person name="Dhargay N."/>
            <person name="Dooley K."/>
            <person name="Dooley E."/>
            <person name="Doricent M."/>
            <person name="Dorje P."/>
            <person name="Dorjee K."/>
            <person name="Dupes A."/>
            <person name="Elong R."/>
            <person name="Falk J."/>
            <person name="Farina A."/>
            <person name="Faro S."/>
            <person name="Ferguson D."/>
            <person name="Fisher S."/>
            <person name="Foley C.D."/>
            <person name="Franke A."/>
            <person name="Friedrich D."/>
            <person name="Gadbois L."/>
            <person name="Gearin G."/>
            <person name="Gearin C.R."/>
            <person name="Giannoukos G."/>
            <person name="Goode T."/>
            <person name="Graham J."/>
            <person name="Grandbois E."/>
            <person name="Grewal S."/>
            <person name="Gyaltsen K."/>
            <person name="Hafez N."/>
            <person name="Hagos B."/>
            <person name="Hall J."/>
            <person name="Henson C."/>
            <person name="Hollinger A."/>
            <person name="Honan T."/>
            <person name="Huard M.D."/>
            <person name="Hughes L."/>
            <person name="Hurhula B."/>
            <person name="Husby M.E."/>
            <person name="Kamat A."/>
            <person name="Kanga B."/>
            <person name="Kashin S."/>
            <person name="Khazanovich D."/>
            <person name="Kisner P."/>
            <person name="Lance K."/>
            <person name="Lara M."/>
            <person name="Lee W."/>
            <person name="Lennon N."/>
            <person name="Letendre F."/>
            <person name="LeVine R."/>
            <person name="Lipovsky A."/>
            <person name="Liu X."/>
            <person name="Liu J."/>
            <person name="Liu S."/>
            <person name="Lokyitsang T."/>
            <person name="Lokyitsang Y."/>
            <person name="Lubonja R."/>
            <person name="Lui A."/>
            <person name="MacDonald P."/>
            <person name="Magnisalis V."/>
            <person name="Maru K."/>
            <person name="Matthews C."/>
            <person name="McCusker W."/>
            <person name="McDonough S."/>
            <person name="Mehta T."/>
            <person name="Meldrim J."/>
            <person name="Meneus L."/>
            <person name="Mihai O."/>
            <person name="Mihalev A."/>
            <person name="Mihova T."/>
            <person name="Mittelman R."/>
            <person name="Mlenga V."/>
            <person name="Montmayeur A."/>
            <person name="Mulrain L."/>
            <person name="Navidi A."/>
            <person name="Naylor J."/>
            <person name="Negash T."/>
            <person name="Nguyen T."/>
            <person name="Nguyen N."/>
            <person name="Nicol R."/>
            <person name="Norbu C."/>
            <person name="Norbu N."/>
            <person name="Novod N."/>
            <person name="O'Neill B."/>
            <person name="Osman S."/>
            <person name="Markiewicz E."/>
            <person name="Oyono O.L."/>
            <person name="Patti C."/>
            <person name="Phunkhang P."/>
            <person name="Pierre F."/>
            <person name="Priest M."/>
            <person name="Raghuraman S."/>
            <person name="Rege F."/>
            <person name="Reyes R."/>
            <person name="Rise C."/>
            <person name="Rogov P."/>
            <person name="Ross K."/>
            <person name="Ryan E."/>
            <person name="Settipalli S."/>
            <person name="Shea T."/>
            <person name="Sherpa N."/>
            <person name="Shi L."/>
            <person name="Shih D."/>
            <person name="Sparrow T."/>
            <person name="Spaulding J."/>
            <person name="Stalker J."/>
            <person name="Stange-Thomann N."/>
            <person name="Stavropoulos S."/>
            <person name="Stone C."/>
            <person name="Strader C."/>
            <person name="Tesfaye S."/>
            <person name="Thomson T."/>
            <person name="Thoulutsang Y."/>
            <person name="Thoulutsang D."/>
            <person name="Topham K."/>
            <person name="Topping I."/>
            <person name="Tsamla T."/>
            <person name="Vassiliev H."/>
            <person name="Vo A."/>
            <person name="Wangchuk T."/>
            <person name="Wangdi T."/>
            <person name="Weiand M."/>
            <person name="Wilkinson J."/>
            <person name="Wilson A."/>
            <person name="Yadav S."/>
            <person name="Young G."/>
            <person name="Yu Q."/>
            <person name="Zembek L."/>
            <person name="Zhong D."/>
            <person name="Zimmer A."/>
            <person name="Zwirko Z."/>
            <person name="Jaffe D.B."/>
            <person name="Alvarez P."/>
            <person name="Brockman W."/>
            <person name="Butler J."/>
            <person name="Chin C."/>
            <person name="Gnerre S."/>
            <person name="Grabherr M."/>
            <person name="Kleber M."/>
            <person name="Mauceli E."/>
            <person name="MacCallum I."/>
        </authorList>
    </citation>
    <scope>NUCLEOTIDE SEQUENCE [LARGE SCALE GENOMIC DNA]</scope>
    <source>
        <strain evidence="6">Tucson 14024-0371.13</strain>
    </source>
</reference>
<dbReference type="AlphaFoldDB" id="B3MS21"/>
<dbReference type="OrthoDB" id="6147983at2759"/>
<feature type="region of interest" description="Disordered" evidence="2">
    <location>
        <begin position="137"/>
        <end position="195"/>
    </location>
</feature>
<dbReference type="PROSITE" id="PS51029">
    <property type="entry name" value="MADF"/>
    <property type="match status" value="1"/>
</dbReference>
<gene>
    <name evidence="5" type="primary">Dana\GF20883</name>
    <name evidence="5" type="synonym">dana_GLEANR_4127</name>
    <name evidence="5" type="ORF">GF20883</name>
</gene>
<dbReference type="PANTHER" id="PTHR12243">
    <property type="entry name" value="MADF DOMAIN TRANSCRIPTION FACTOR"/>
    <property type="match status" value="1"/>
</dbReference>
<dbReference type="GO" id="GO:0003677">
    <property type="term" value="F:DNA binding"/>
    <property type="evidence" value="ECO:0007669"/>
    <property type="project" value="InterPro"/>
</dbReference>
<evidence type="ECO:0000259" key="4">
    <source>
        <dbReference type="PROSITE" id="PS51031"/>
    </source>
</evidence>
<feature type="compositionally biased region" description="Acidic residues" evidence="2">
    <location>
        <begin position="145"/>
        <end position="154"/>
    </location>
</feature>
<dbReference type="InParanoid" id="B3MS21"/>
<evidence type="ECO:0000313" key="5">
    <source>
        <dbReference type="EMBL" id="EDV34576.2"/>
    </source>
</evidence>
<evidence type="ECO:0000256" key="2">
    <source>
        <dbReference type="SAM" id="MobiDB-lite"/>
    </source>
</evidence>
<dbReference type="InterPro" id="IPR039353">
    <property type="entry name" value="TF_Adf1"/>
</dbReference>
<dbReference type="GO" id="GO:0005634">
    <property type="term" value="C:nucleus"/>
    <property type="evidence" value="ECO:0007669"/>
    <property type="project" value="UniProtKB-SubCell"/>
</dbReference>
<dbReference type="InterPro" id="IPR006578">
    <property type="entry name" value="MADF-dom"/>
</dbReference>
<dbReference type="SMART" id="SM00595">
    <property type="entry name" value="MADF"/>
    <property type="match status" value="1"/>
</dbReference>
<evidence type="ECO:0000256" key="1">
    <source>
        <dbReference type="PROSITE-ProRule" id="PRU00371"/>
    </source>
</evidence>
<accession>B3MS21</accession>
<evidence type="ECO:0000259" key="3">
    <source>
        <dbReference type="PROSITE" id="PS51029"/>
    </source>
</evidence>
<dbReference type="PANTHER" id="PTHR12243:SF60">
    <property type="entry name" value="SI:CH211-15D5.12-RELATED"/>
    <property type="match status" value="1"/>
</dbReference>
<dbReference type="eggNOG" id="ENOG502S711">
    <property type="taxonomic scope" value="Eukaryota"/>
</dbReference>
<proteinExistence type="predicted"/>
<dbReference type="HOGENOM" id="CLU_071913_0_0_1"/>
<feature type="domain" description="BESS" evidence="4">
    <location>
        <begin position="296"/>
        <end position="335"/>
    </location>
</feature>
<dbReference type="EMBL" id="CH902622">
    <property type="protein sequence ID" value="EDV34576.2"/>
    <property type="molecule type" value="Genomic_DNA"/>
</dbReference>
<dbReference type="PROSITE" id="PS51031">
    <property type="entry name" value="BESS"/>
    <property type="match status" value="1"/>
</dbReference>
<dbReference type="STRING" id="7217.B3MS21"/>
<evidence type="ECO:0008006" key="7">
    <source>
        <dbReference type="Google" id="ProtNLM"/>
    </source>
</evidence>
<protein>
    <recommendedName>
        <fullName evidence="7">MADF domain-containing protein</fullName>
    </recommendedName>
</protein>
<dbReference type="FunCoup" id="B3MS21">
    <property type="interactions" value="25"/>
</dbReference>
<evidence type="ECO:0000313" key="6">
    <source>
        <dbReference type="Proteomes" id="UP000007801"/>
    </source>
</evidence>
<dbReference type="GeneID" id="6503575"/>
<dbReference type="Pfam" id="PF02944">
    <property type="entry name" value="BESS"/>
    <property type="match status" value="1"/>
</dbReference>
<dbReference type="KEGG" id="dan:6503575"/>
<dbReference type="GO" id="GO:0005667">
    <property type="term" value="C:transcription regulator complex"/>
    <property type="evidence" value="ECO:0007669"/>
    <property type="project" value="TreeGrafter"/>
</dbReference>
<keyword evidence="1" id="KW-0539">Nucleus</keyword>
<dbReference type="Proteomes" id="UP000007801">
    <property type="component" value="Unassembled WGS sequence"/>
</dbReference>
<sequence>MCWGAMARKDDPVFNVRFVQLVESQPSLWNYTSPGYSKKEEVQRAWQHVANESKDTVRNCRERWRTIRSSFLRSLKLAGTQTGRGKRKYYLSKYLQFLIPYTKSRSCHKQQVGPGGTTGGITTTTSTTTAGMVLRKPGSVLMPEPEAEIEDAEEEQTKESVEEEMPLDVQVSEMEEKDLPPPSTDPAAGATPPTSCLPVRLQAIKVEQQQQQSQSQSPGQDKMVNHQSLVTVPATALGSHMDWTDLAHWIKGSSTSGVTATKLSAPGLSALGGTGAGSGTGAGAGSLPMPLPLPSPDADYSFLISLHPYLKEMSGKQNRRFRQKVIGLIDNVLDNIDV</sequence>
<dbReference type="Pfam" id="PF10545">
    <property type="entry name" value="MADF_DNA_bdg"/>
    <property type="match status" value="1"/>
</dbReference>
<keyword evidence="6" id="KW-1185">Reference proteome</keyword>
<feature type="domain" description="MADF" evidence="3">
    <location>
        <begin position="17"/>
        <end position="103"/>
    </location>
</feature>
<name>B3MS21_DROAN</name>
<dbReference type="GO" id="GO:0006357">
    <property type="term" value="P:regulation of transcription by RNA polymerase II"/>
    <property type="evidence" value="ECO:0007669"/>
    <property type="project" value="TreeGrafter"/>
</dbReference>
<dbReference type="InterPro" id="IPR004210">
    <property type="entry name" value="BESS_motif"/>
</dbReference>